<evidence type="ECO:0000313" key="2">
    <source>
        <dbReference type="EMBL" id="KAF6073477.1"/>
    </source>
</evidence>
<protein>
    <submittedName>
        <fullName evidence="2">Uncharacterized protein</fullName>
    </submittedName>
</protein>
<reference evidence="2 3" key="1">
    <citation type="journal article" date="2020" name="Nature">
        <title>Six reference-quality genomes reveal evolution of bat adaptations.</title>
        <authorList>
            <person name="Jebb D."/>
            <person name="Huang Z."/>
            <person name="Pippel M."/>
            <person name="Hughes G.M."/>
            <person name="Lavrichenko K."/>
            <person name="Devanna P."/>
            <person name="Winkler S."/>
            <person name="Jermiin L.S."/>
            <person name="Skirmuntt E.C."/>
            <person name="Katzourakis A."/>
            <person name="Burkitt-Gray L."/>
            <person name="Ray D.A."/>
            <person name="Sullivan K.A.M."/>
            <person name="Roscito J.G."/>
            <person name="Kirilenko B.M."/>
            <person name="Davalos L.M."/>
            <person name="Corthals A.P."/>
            <person name="Power M.L."/>
            <person name="Jones G."/>
            <person name="Ransome R.D."/>
            <person name="Dechmann D.K.N."/>
            <person name="Locatelli A.G."/>
            <person name="Puechmaille S.J."/>
            <person name="Fedrigo O."/>
            <person name="Jarvis E.D."/>
            <person name="Hiller M."/>
            <person name="Vernes S.C."/>
            <person name="Myers E.W."/>
            <person name="Teeling E.C."/>
        </authorList>
    </citation>
    <scope>NUCLEOTIDE SEQUENCE [LARGE SCALE GENOMIC DNA]</scope>
    <source>
        <strain evidence="2">Bat1K_MPI-CBG_1</strain>
    </source>
</reference>
<name>A0A834DC40_9CHIR</name>
<gene>
    <name evidence="2" type="ORF">HJG60_009601</name>
</gene>
<dbReference type="EMBL" id="JABVXQ010000016">
    <property type="protein sequence ID" value="KAF6073477.1"/>
    <property type="molecule type" value="Genomic_DNA"/>
</dbReference>
<dbReference type="AlphaFoldDB" id="A0A834DC40"/>
<feature type="compositionally biased region" description="Basic and acidic residues" evidence="1">
    <location>
        <begin position="61"/>
        <end position="73"/>
    </location>
</feature>
<sequence>MWSWAGCPAVGRRPQLLSARSPAQGSSHTARRSAPLRIAHGSEKEREALRAEQQPSRPRLRRDVSELCQREISRSSPHSRGGGAPKAKAVRQRSLGPPQRLPRTPGQTDEAQTTLLACFGDEATGS</sequence>
<evidence type="ECO:0000313" key="3">
    <source>
        <dbReference type="Proteomes" id="UP000664940"/>
    </source>
</evidence>
<comment type="caution">
    <text evidence="2">The sequence shown here is derived from an EMBL/GenBank/DDBJ whole genome shotgun (WGS) entry which is preliminary data.</text>
</comment>
<accession>A0A834DC40</accession>
<dbReference type="Proteomes" id="UP000664940">
    <property type="component" value="Unassembled WGS sequence"/>
</dbReference>
<feature type="region of interest" description="Disordered" evidence="1">
    <location>
        <begin position="1"/>
        <end position="111"/>
    </location>
</feature>
<proteinExistence type="predicted"/>
<organism evidence="2 3">
    <name type="scientific">Phyllostomus discolor</name>
    <name type="common">pale spear-nosed bat</name>
    <dbReference type="NCBI Taxonomy" id="89673"/>
    <lineage>
        <taxon>Eukaryota</taxon>
        <taxon>Metazoa</taxon>
        <taxon>Chordata</taxon>
        <taxon>Craniata</taxon>
        <taxon>Vertebrata</taxon>
        <taxon>Euteleostomi</taxon>
        <taxon>Mammalia</taxon>
        <taxon>Eutheria</taxon>
        <taxon>Laurasiatheria</taxon>
        <taxon>Chiroptera</taxon>
        <taxon>Yangochiroptera</taxon>
        <taxon>Phyllostomidae</taxon>
        <taxon>Phyllostominae</taxon>
        <taxon>Phyllostomus</taxon>
    </lineage>
</organism>
<feature type="compositionally biased region" description="Basic and acidic residues" evidence="1">
    <location>
        <begin position="40"/>
        <end position="50"/>
    </location>
</feature>
<evidence type="ECO:0000256" key="1">
    <source>
        <dbReference type="SAM" id="MobiDB-lite"/>
    </source>
</evidence>